<sequence>MSSAGNAAISVNSVAVSGKTVTLTLSRTVATAETVTVSYTKPTGDNVVQDAAGNDAVSFSNQAVTHGTSAADTTPPVLITTGDSGPKSPAHLARLHDARATWTREHPQPLAFAVSSAGNAAISGEQRGGIGQTVPLTLSPTWPLRRRDRELTKPTGDNVVPGHCLATTQ</sequence>
<gene>
    <name evidence="1" type="ORF">D5039_20495</name>
</gene>
<keyword evidence="2" id="KW-1185">Reference proteome</keyword>
<evidence type="ECO:0008006" key="3">
    <source>
        <dbReference type="Google" id="ProtNLM"/>
    </source>
</evidence>
<accession>A0ABT3KYM5</accession>
<evidence type="ECO:0000313" key="1">
    <source>
        <dbReference type="EMBL" id="MCW5323433.1"/>
    </source>
</evidence>
<reference evidence="2" key="1">
    <citation type="submission" date="2023-07" db="EMBL/GenBank/DDBJ databases">
        <title>Verminephrobacter genomes.</title>
        <authorList>
            <person name="Lund M.B."/>
        </authorList>
    </citation>
    <scope>NUCLEOTIDE SEQUENCE [LARGE SCALE GENOMIC DNA]</scope>
    <source>
        <strain evidence="2">AtM5-05</strain>
    </source>
</reference>
<dbReference type="Pfam" id="PF13753">
    <property type="entry name" value="SWM_repeat"/>
    <property type="match status" value="1"/>
</dbReference>
<protein>
    <recommendedName>
        <fullName evidence="3">Bacterial Ig-like domain-containing protein</fullName>
    </recommendedName>
</protein>
<comment type="caution">
    <text evidence="1">The sequence shown here is derived from an EMBL/GenBank/DDBJ whole genome shotgun (WGS) entry which is preliminary data.</text>
</comment>
<organism evidence="1 2">
    <name type="scientific">Verminephrobacter aporrectodeae subsp. tuberculatae</name>
    <dbReference type="NCBI Taxonomy" id="1110392"/>
    <lineage>
        <taxon>Bacteria</taxon>
        <taxon>Pseudomonadati</taxon>
        <taxon>Pseudomonadota</taxon>
        <taxon>Betaproteobacteria</taxon>
        <taxon>Burkholderiales</taxon>
        <taxon>Comamonadaceae</taxon>
        <taxon>Verminephrobacter</taxon>
    </lineage>
</organism>
<dbReference type="EMBL" id="QZCW01000004">
    <property type="protein sequence ID" value="MCW5323433.1"/>
    <property type="molecule type" value="Genomic_DNA"/>
</dbReference>
<dbReference type="InterPro" id="IPR028059">
    <property type="entry name" value="SWM_rpt"/>
</dbReference>
<proteinExistence type="predicted"/>
<evidence type="ECO:0000313" key="2">
    <source>
        <dbReference type="Proteomes" id="UP001208935"/>
    </source>
</evidence>
<dbReference type="Proteomes" id="UP001208935">
    <property type="component" value="Unassembled WGS sequence"/>
</dbReference>
<name>A0ABT3KYM5_9BURK</name>